<reference evidence="2" key="2">
    <citation type="submission" date="2022-06" db="EMBL/GenBank/DDBJ databases">
        <title>Thermospira aquatica gen. nov., sp. nov.</title>
        <authorList>
            <person name="Ben Ali Gam Z."/>
            <person name="Labat M."/>
        </authorList>
    </citation>
    <scope>NUCLEOTIDE SEQUENCE</scope>
    <source>
        <strain evidence="2">F1F22</strain>
    </source>
</reference>
<dbReference type="PANTHER" id="PTHR21043">
    <property type="entry name" value="IOJAP SUPERFAMILY ORTHOLOG"/>
    <property type="match status" value="1"/>
</dbReference>
<dbReference type="NCBIfam" id="TIGR00090">
    <property type="entry name" value="rsfS_iojap_ybeB"/>
    <property type="match status" value="1"/>
</dbReference>
<dbReference type="Gene3D" id="3.30.460.10">
    <property type="entry name" value="Beta Polymerase, domain 2"/>
    <property type="match status" value="1"/>
</dbReference>
<dbReference type="PANTHER" id="PTHR21043:SF0">
    <property type="entry name" value="MITOCHONDRIAL ASSEMBLY OF RIBOSOMAL LARGE SUBUNIT PROTEIN 1"/>
    <property type="match status" value="1"/>
</dbReference>
<dbReference type="SUPFAM" id="SSF81301">
    <property type="entry name" value="Nucleotidyltransferase"/>
    <property type="match status" value="1"/>
</dbReference>
<dbReference type="Proteomes" id="UP001056539">
    <property type="component" value="Chromosome"/>
</dbReference>
<gene>
    <name evidence="2" type="primary">rsfS</name>
    <name evidence="2" type="ORF">KDW03_12010</name>
</gene>
<dbReference type="GO" id="GO:0043023">
    <property type="term" value="F:ribosomal large subunit binding"/>
    <property type="evidence" value="ECO:0007669"/>
    <property type="project" value="TreeGrafter"/>
</dbReference>
<name>A0AAX3BDB6_9SPIR</name>
<evidence type="ECO:0000256" key="1">
    <source>
        <dbReference type="ARBA" id="ARBA00010574"/>
    </source>
</evidence>
<dbReference type="AlphaFoldDB" id="A0AAX3BDB6"/>
<dbReference type="RefSeq" id="WP_271435317.1">
    <property type="nucleotide sequence ID" value="NZ_CP073355.1"/>
</dbReference>
<dbReference type="GO" id="GO:0090071">
    <property type="term" value="P:negative regulation of ribosome biogenesis"/>
    <property type="evidence" value="ECO:0007669"/>
    <property type="project" value="TreeGrafter"/>
</dbReference>
<sequence>MRKKLSLQKMLPRVIDEIQKLKVSSLRVVDASGYSLLADVFIIGTVDSLVQLEAVRNRVVEEMEKHGWYVKNPLEPWEGGWLLLDFGDMIIHMMLAELRSFYGLDSLIDGREITQQFV</sequence>
<evidence type="ECO:0000313" key="3">
    <source>
        <dbReference type="Proteomes" id="UP001056539"/>
    </source>
</evidence>
<protein>
    <submittedName>
        <fullName evidence="2">Ribosome silencing factor</fullName>
    </submittedName>
</protein>
<dbReference type="GO" id="GO:0017148">
    <property type="term" value="P:negative regulation of translation"/>
    <property type="evidence" value="ECO:0007669"/>
    <property type="project" value="TreeGrafter"/>
</dbReference>
<organism evidence="2 3">
    <name type="scientific">Thermospira aquatica</name>
    <dbReference type="NCBI Taxonomy" id="2828656"/>
    <lineage>
        <taxon>Bacteria</taxon>
        <taxon>Pseudomonadati</taxon>
        <taxon>Spirochaetota</taxon>
        <taxon>Spirochaetia</taxon>
        <taxon>Brevinematales</taxon>
        <taxon>Thermospiraceae</taxon>
        <taxon>Thermospira</taxon>
    </lineage>
</organism>
<dbReference type="Pfam" id="PF02410">
    <property type="entry name" value="RsfS"/>
    <property type="match status" value="1"/>
</dbReference>
<dbReference type="KEGG" id="taqu:KDW03_12010"/>
<evidence type="ECO:0000313" key="2">
    <source>
        <dbReference type="EMBL" id="URA10185.1"/>
    </source>
</evidence>
<accession>A0AAX3BDB6</accession>
<dbReference type="InterPro" id="IPR043519">
    <property type="entry name" value="NT_sf"/>
</dbReference>
<dbReference type="EMBL" id="CP073355">
    <property type="protein sequence ID" value="URA10185.1"/>
    <property type="molecule type" value="Genomic_DNA"/>
</dbReference>
<proteinExistence type="inferred from homology"/>
<comment type="similarity">
    <text evidence="1">Belongs to the Iojap/RsfS family.</text>
</comment>
<reference evidence="2" key="1">
    <citation type="submission" date="2021-04" db="EMBL/GenBank/DDBJ databases">
        <authorList>
            <person name="Postec A."/>
        </authorList>
    </citation>
    <scope>NUCLEOTIDE SEQUENCE</scope>
    <source>
        <strain evidence="2">F1F22</strain>
    </source>
</reference>
<keyword evidence="3" id="KW-1185">Reference proteome</keyword>
<dbReference type="InterPro" id="IPR004394">
    <property type="entry name" value="Iojap/RsfS/C7orf30"/>
</dbReference>